<gene>
    <name evidence="2" type="ORF">DFH07DRAFT_799395</name>
</gene>
<reference evidence="2" key="1">
    <citation type="submission" date="2023-03" db="EMBL/GenBank/DDBJ databases">
        <title>Massive genome expansion in bonnet fungi (Mycena s.s.) driven by repeated elements and novel gene families across ecological guilds.</title>
        <authorList>
            <consortium name="Lawrence Berkeley National Laboratory"/>
            <person name="Harder C.B."/>
            <person name="Miyauchi S."/>
            <person name="Viragh M."/>
            <person name="Kuo A."/>
            <person name="Thoen E."/>
            <person name="Andreopoulos B."/>
            <person name="Lu D."/>
            <person name="Skrede I."/>
            <person name="Drula E."/>
            <person name="Henrissat B."/>
            <person name="Morin E."/>
            <person name="Kohler A."/>
            <person name="Barry K."/>
            <person name="LaButti K."/>
            <person name="Morin E."/>
            <person name="Salamov A."/>
            <person name="Lipzen A."/>
            <person name="Mereny Z."/>
            <person name="Hegedus B."/>
            <person name="Baldrian P."/>
            <person name="Stursova M."/>
            <person name="Weitz H."/>
            <person name="Taylor A."/>
            <person name="Grigoriev I.V."/>
            <person name="Nagy L.G."/>
            <person name="Martin F."/>
            <person name="Kauserud H."/>
        </authorList>
    </citation>
    <scope>NUCLEOTIDE SEQUENCE</scope>
    <source>
        <strain evidence="2">CBHHK188m</strain>
    </source>
</reference>
<sequence length="184" mass="19403">MSELMGNWLRLVASEPPPSPQAEGATGSTLASSWMNGKFWVWPWGLLYLGVGRQLVCGTVVALGGRCGVRDRSRDVVRGAGFAAGDARGGARLVEGTQVDDSGQTGCSGGEFDERGPGRGLPVDGDLGQGVQSQTVCANSPRQEDRKPARAHALPSRGRRGFWPRDAAGAGCADKVWSTIKHTR</sequence>
<accession>A0AAD7NTV4</accession>
<dbReference type="AlphaFoldDB" id="A0AAD7NTV4"/>
<name>A0AAD7NTV4_9AGAR</name>
<dbReference type="EMBL" id="JARJLG010000014">
    <property type="protein sequence ID" value="KAJ7775673.1"/>
    <property type="molecule type" value="Genomic_DNA"/>
</dbReference>
<evidence type="ECO:0000313" key="3">
    <source>
        <dbReference type="Proteomes" id="UP001215280"/>
    </source>
</evidence>
<comment type="caution">
    <text evidence="2">The sequence shown here is derived from an EMBL/GenBank/DDBJ whole genome shotgun (WGS) entry which is preliminary data.</text>
</comment>
<dbReference type="Proteomes" id="UP001215280">
    <property type="component" value="Unassembled WGS sequence"/>
</dbReference>
<organism evidence="2 3">
    <name type="scientific">Mycena maculata</name>
    <dbReference type="NCBI Taxonomy" id="230809"/>
    <lineage>
        <taxon>Eukaryota</taxon>
        <taxon>Fungi</taxon>
        <taxon>Dikarya</taxon>
        <taxon>Basidiomycota</taxon>
        <taxon>Agaricomycotina</taxon>
        <taxon>Agaricomycetes</taxon>
        <taxon>Agaricomycetidae</taxon>
        <taxon>Agaricales</taxon>
        <taxon>Marasmiineae</taxon>
        <taxon>Mycenaceae</taxon>
        <taxon>Mycena</taxon>
    </lineage>
</organism>
<protein>
    <submittedName>
        <fullName evidence="2">Uncharacterized protein</fullName>
    </submittedName>
</protein>
<feature type="region of interest" description="Disordered" evidence="1">
    <location>
        <begin position="99"/>
        <end position="165"/>
    </location>
</feature>
<feature type="compositionally biased region" description="Polar residues" evidence="1">
    <location>
        <begin position="130"/>
        <end position="141"/>
    </location>
</feature>
<keyword evidence="3" id="KW-1185">Reference proteome</keyword>
<proteinExistence type="predicted"/>
<evidence type="ECO:0000256" key="1">
    <source>
        <dbReference type="SAM" id="MobiDB-lite"/>
    </source>
</evidence>
<evidence type="ECO:0000313" key="2">
    <source>
        <dbReference type="EMBL" id="KAJ7775673.1"/>
    </source>
</evidence>